<gene>
    <name evidence="2" type="ORF">K443DRAFT_675040</name>
</gene>
<dbReference type="EMBL" id="KN838559">
    <property type="protein sequence ID" value="KIK05483.1"/>
    <property type="molecule type" value="Genomic_DNA"/>
</dbReference>
<name>A0A0C9YBN7_9AGAR</name>
<sequence>MSLHLAHHALIIQQPGRQVNVVELLSDIKRLTFVPAFDVATLESMFPGRREIKKLEKIQQSSNRHPTPLRKSYEEVS</sequence>
<reference evidence="2 3" key="1">
    <citation type="submission" date="2014-04" db="EMBL/GenBank/DDBJ databases">
        <authorList>
            <consortium name="DOE Joint Genome Institute"/>
            <person name="Kuo A."/>
            <person name="Kohler A."/>
            <person name="Nagy L.G."/>
            <person name="Floudas D."/>
            <person name="Copeland A."/>
            <person name="Barry K.W."/>
            <person name="Cichocki N."/>
            <person name="Veneault-Fourrey C."/>
            <person name="LaButti K."/>
            <person name="Lindquist E.A."/>
            <person name="Lipzen A."/>
            <person name="Lundell T."/>
            <person name="Morin E."/>
            <person name="Murat C."/>
            <person name="Sun H."/>
            <person name="Tunlid A."/>
            <person name="Henrissat B."/>
            <person name="Grigoriev I.V."/>
            <person name="Hibbett D.S."/>
            <person name="Martin F."/>
            <person name="Nordberg H.P."/>
            <person name="Cantor M.N."/>
            <person name="Hua S.X."/>
        </authorList>
    </citation>
    <scope>NUCLEOTIDE SEQUENCE [LARGE SCALE GENOMIC DNA]</scope>
    <source>
        <strain evidence="2 3">LaAM-08-1</strain>
    </source>
</reference>
<dbReference type="Proteomes" id="UP000054477">
    <property type="component" value="Unassembled WGS sequence"/>
</dbReference>
<reference evidence="3" key="2">
    <citation type="submission" date="2015-01" db="EMBL/GenBank/DDBJ databases">
        <title>Evolutionary Origins and Diversification of the Mycorrhizal Mutualists.</title>
        <authorList>
            <consortium name="DOE Joint Genome Institute"/>
            <consortium name="Mycorrhizal Genomics Consortium"/>
            <person name="Kohler A."/>
            <person name="Kuo A."/>
            <person name="Nagy L.G."/>
            <person name="Floudas D."/>
            <person name="Copeland A."/>
            <person name="Barry K.W."/>
            <person name="Cichocki N."/>
            <person name="Veneault-Fourrey C."/>
            <person name="LaButti K."/>
            <person name="Lindquist E.A."/>
            <person name="Lipzen A."/>
            <person name="Lundell T."/>
            <person name="Morin E."/>
            <person name="Murat C."/>
            <person name="Riley R."/>
            <person name="Ohm R."/>
            <person name="Sun H."/>
            <person name="Tunlid A."/>
            <person name="Henrissat B."/>
            <person name="Grigoriev I.V."/>
            <person name="Hibbett D.S."/>
            <person name="Martin F."/>
        </authorList>
    </citation>
    <scope>NUCLEOTIDE SEQUENCE [LARGE SCALE GENOMIC DNA]</scope>
    <source>
        <strain evidence="3">LaAM-08-1</strain>
    </source>
</reference>
<organism evidence="2 3">
    <name type="scientific">Laccaria amethystina LaAM-08-1</name>
    <dbReference type="NCBI Taxonomy" id="1095629"/>
    <lineage>
        <taxon>Eukaryota</taxon>
        <taxon>Fungi</taxon>
        <taxon>Dikarya</taxon>
        <taxon>Basidiomycota</taxon>
        <taxon>Agaricomycotina</taxon>
        <taxon>Agaricomycetes</taxon>
        <taxon>Agaricomycetidae</taxon>
        <taxon>Agaricales</taxon>
        <taxon>Agaricineae</taxon>
        <taxon>Hydnangiaceae</taxon>
        <taxon>Laccaria</taxon>
    </lineage>
</organism>
<proteinExistence type="predicted"/>
<protein>
    <submittedName>
        <fullName evidence="2">Uncharacterized protein</fullName>
    </submittedName>
</protein>
<feature type="region of interest" description="Disordered" evidence="1">
    <location>
        <begin position="56"/>
        <end position="77"/>
    </location>
</feature>
<evidence type="ECO:0000313" key="2">
    <source>
        <dbReference type="EMBL" id="KIK05483.1"/>
    </source>
</evidence>
<dbReference type="HOGENOM" id="CLU_2638427_0_0_1"/>
<evidence type="ECO:0000256" key="1">
    <source>
        <dbReference type="SAM" id="MobiDB-lite"/>
    </source>
</evidence>
<accession>A0A0C9YBN7</accession>
<keyword evidence="3" id="KW-1185">Reference proteome</keyword>
<evidence type="ECO:0000313" key="3">
    <source>
        <dbReference type="Proteomes" id="UP000054477"/>
    </source>
</evidence>
<dbReference type="AlphaFoldDB" id="A0A0C9YBN7"/>